<comment type="similarity">
    <text evidence="2">Belongs to the ComB family.</text>
</comment>
<dbReference type="PANTHER" id="PTHR37311:SF1">
    <property type="entry name" value="2-PHOSPHOSULFOLACTATE PHOSPHATASE-RELATED"/>
    <property type="match status" value="1"/>
</dbReference>
<dbReference type="SUPFAM" id="SSF142823">
    <property type="entry name" value="ComB-like"/>
    <property type="match status" value="1"/>
</dbReference>
<name>A0A0F9S0V7_9ZZZZ</name>
<keyword evidence="4" id="KW-0378">Hydrolase</keyword>
<proteinExistence type="inferred from homology"/>
<evidence type="ECO:0000256" key="5">
    <source>
        <dbReference type="ARBA" id="ARBA00022842"/>
    </source>
</evidence>
<comment type="catalytic activity">
    <reaction evidence="6">
        <text>(2R)-O-phospho-3-sulfolactate + H2O = (2R)-3-sulfolactate + phosphate</text>
        <dbReference type="Rhea" id="RHEA:23416"/>
        <dbReference type="ChEBI" id="CHEBI:15377"/>
        <dbReference type="ChEBI" id="CHEBI:15597"/>
        <dbReference type="ChEBI" id="CHEBI:43474"/>
        <dbReference type="ChEBI" id="CHEBI:58738"/>
        <dbReference type="EC" id="3.1.3.71"/>
    </reaction>
</comment>
<keyword evidence="5" id="KW-0460">Magnesium</keyword>
<evidence type="ECO:0000256" key="2">
    <source>
        <dbReference type="ARBA" id="ARBA00009997"/>
    </source>
</evidence>
<evidence type="ECO:0000256" key="1">
    <source>
        <dbReference type="ARBA" id="ARBA00001946"/>
    </source>
</evidence>
<dbReference type="EMBL" id="LAZR01000626">
    <property type="protein sequence ID" value="KKN62385.1"/>
    <property type="molecule type" value="Genomic_DNA"/>
</dbReference>
<dbReference type="AlphaFoldDB" id="A0A0F9S0V7"/>
<dbReference type="InterPro" id="IPR036702">
    <property type="entry name" value="ComB-like_sf"/>
</dbReference>
<dbReference type="InterPro" id="IPR005238">
    <property type="entry name" value="ComB-like"/>
</dbReference>
<sequence>MIKIVCGEIGAKAIKDKEVVIIVVDLLRASSTIINGLENGAKMYIPSLTVEDAWENLKKVPDALLAGERGGIKIPKFHLGNSPIEHTSEIVNGKKIIFTSSNCTRIINIVLKNPIVLLGALINLESIKKVVNNFQEKNKIPTYLIAVGKKDEIGIEDIVTAEIIKQTLLGKELININEIQHKILESPHAKLLKILGFEDDLKFCTQLNTHQTVPIFSNKGFIKY</sequence>
<comment type="cofactor">
    <cofactor evidence="1">
        <name>Mg(2+)</name>
        <dbReference type="ChEBI" id="CHEBI:18420"/>
    </cofactor>
</comment>
<comment type="caution">
    <text evidence="7">The sequence shown here is derived from an EMBL/GenBank/DDBJ whole genome shotgun (WGS) entry which is preliminary data.</text>
</comment>
<dbReference type="GO" id="GO:0000287">
    <property type="term" value="F:magnesium ion binding"/>
    <property type="evidence" value="ECO:0007669"/>
    <property type="project" value="InterPro"/>
</dbReference>
<evidence type="ECO:0000256" key="4">
    <source>
        <dbReference type="ARBA" id="ARBA00022801"/>
    </source>
</evidence>
<dbReference type="PANTHER" id="PTHR37311">
    <property type="entry name" value="2-PHOSPHOSULFOLACTATE PHOSPHATASE-RELATED"/>
    <property type="match status" value="1"/>
</dbReference>
<accession>A0A0F9S0V7</accession>
<evidence type="ECO:0000313" key="7">
    <source>
        <dbReference type="EMBL" id="KKN62385.1"/>
    </source>
</evidence>
<evidence type="ECO:0000256" key="3">
    <source>
        <dbReference type="ARBA" id="ARBA00012953"/>
    </source>
</evidence>
<dbReference type="GO" id="GO:0050545">
    <property type="term" value="F:sulfopyruvate decarboxylase activity"/>
    <property type="evidence" value="ECO:0007669"/>
    <property type="project" value="TreeGrafter"/>
</dbReference>
<dbReference type="Pfam" id="PF04029">
    <property type="entry name" value="2-ph_phosp"/>
    <property type="match status" value="1"/>
</dbReference>
<reference evidence="7" key="1">
    <citation type="journal article" date="2015" name="Nature">
        <title>Complex archaea that bridge the gap between prokaryotes and eukaryotes.</title>
        <authorList>
            <person name="Spang A."/>
            <person name="Saw J.H."/>
            <person name="Jorgensen S.L."/>
            <person name="Zaremba-Niedzwiedzka K."/>
            <person name="Martijn J."/>
            <person name="Lind A.E."/>
            <person name="van Eijk R."/>
            <person name="Schleper C."/>
            <person name="Guy L."/>
            <person name="Ettema T.J."/>
        </authorList>
    </citation>
    <scope>NUCLEOTIDE SEQUENCE</scope>
</reference>
<dbReference type="EC" id="3.1.3.71" evidence="3"/>
<gene>
    <name evidence="7" type="ORF">LCGC14_0512470</name>
</gene>
<dbReference type="Gene3D" id="3.90.1560.10">
    <property type="entry name" value="ComB-like"/>
    <property type="match status" value="1"/>
</dbReference>
<evidence type="ECO:0000256" key="6">
    <source>
        <dbReference type="ARBA" id="ARBA00033711"/>
    </source>
</evidence>
<protein>
    <recommendedName>
        <fullName evidence="3">2-phosphosulfolactate phosphatase</fullName>
        <ecNumber evidence="3">3.1.3.71</ecNumber>
    </recommendedName>
</protein>
<dbReference type="GO" id="GO:0050532">
    <property type="term" value="F:2-phosphosulfolactate phosphatase activity"/>
    <property type="evidence" value="ECO:0007669"/>
    <property type="project" value="UniProtKB-EC"/>
</dbReference>
<organism evidence="7">
    <name type="scientific">marine sediment metagenome</name>
    <dbReference type="NCBI Taxonomy" id="412755"/>
    <lineage>
        <taxon>unclassified sequences</taxon>
        <taxon>metagenomes</taxon>
        <taxon>ecological metagenomes</taxon>
    </lineage>
</organism>